<dbReference type="EMBL" id="PKOZ01000001">
    <property type="protein sequence ID" value="PQD96497.1"/>
    <property type="molecule type" value="Genomic_DNA"/>
</dbReference>
<dbReference type="PANTHER" id="PTHR39165">
    <property type="entry name" value="IG HYPOTHETICAL 17883"/>
    <property type="match status" value="1"/>
</dbReference>
<feature type="transmembrane region" description="Helical" evidence="1">
    <location>
        <begin position="89"/>
        <end position="114"/>
    </location>
</feature>
<dbReference type="InterPro" id="IPR007403">
    <property type="entry name" value="DUF456"/>
</dbReference>
<comment type="caution">
    <text evidence="2">The sequence shown here is derived from an EMBL/GenBank/DDBJ whole genome shotgun (WGS) entry which is preliminary data.</text>
</comment>
<dbReference type="PANTHER" id="PTHR39165:SF1">
    <property type="entry name" value="DUF456 DOMAIN-CONTAINING PROTEIN"/>
    <property type="match status" value="1"/>
</dbReference>
<accession>A0A2S7N3A2</accession>
<gene>
    <name evidence="2" type="ORF">CYL18_00940</name>
</gene>
<keyword evidence="1" id="KW-1133">Transmembrane helix</keyword>
<keyword evidence="3" id="KW-1185">Reference proteome</keyword>
<dbReference type="RefSeq" id="WP_104847595.1">
    <property type="nucleotide sequence ID" value="NZ_PKOZ01000001.1"/>
</dbReference>
<protein>
    <submittedName>
        <fullName evidence="2">DUF456 domain-containing protein</fullName>
    </submittedName>
</protein>
<dbReference type="OrthoDB" id="9808460at2"/>
<keyword evidence="1" id="KW-0472">Membrane</keyword>
<evidence type="ECO:0000313" key="2">
    <source>
        <dbReference type="EMBL" id="PQD96497.1"/>
    </source>
</evidence>
<dbReference type="Proteomes" id="UP000239663">
    <property type="component" value="Unassembled WGS sequence"/>
</dbReference>
<reference evidence="2 3" key="1">
    <citation type="submission" date="2017-12" db="EMBL/GenBank/DDBJ databases">
        <title>Taxonomic description and draft genome of Pradoshia cofamensis Gen. nov., sp. nov., a thermotolerant bacillale isolated from anterior gut of earthworm Eisenia fetida.</title>
        <authorList>
            <person name="Saha T."/>
            <person name="Chakraborty R."/>
        </authorList>
    </citation>
    <scope>NUCLEOTIDE SEQUENCE [LARGE SCALE GENOMIC DNA]</scope>
    <source>
        <strain evidence="2 3">EAG3</strain>
    </source>
</reference>
<organism evidence="2 3">
    <name type="scientific">Pradoshia eiseniae</name>
    <dbReference type="NCBI Taxonomy" id="2064768"/>
    <lineage>
        <taxon>Bacteria</taxon>
        <taxon>Bacillati</taxon>
        <taxon>Bacillota</taxon>
        <taxon>Bacilli</taxon>
        <taxon>Bacillales</taxon>
        <taxon>Bacillaceae</taxon>
        <taxon>Pradoshia</taxon>
    </lineage>
</organism>
<feature type="transmembrane region" description="Helical" evidence="1">
    <location>
        <begin position="126"/>
        <end position="157"/>
    </location>
</feature>
<evidence type="ECO:0000256" key="1">
    <source>
        <dbReference type="SAM" id="Phobius"/>
    </source>
</evidence>
<dbReference type="Pfam" id="PF04306">
    <property type="entry name" value="DUF456"/>
    <property type="match status" value="1"/>
</dbReference>
<feature type="transmembrane region" description="Helical" evidence="1">
    <location>
        <begin position="49"/>
        <end position="69"/>
    </location>
</feature>
<evidence type="ECO:0000313" key="3">
    <source>
        <dbReference type="Proteomes" id="UP000239663"/>
    </source>
</evidence>
<dbReference type="AlphaFoldDB" id="A0A2S7N3A2"/>
<sequence>MEWIYWLVIWALFVIGFIGLIFPIIPGVLCILGGMLAYGLFFSFDQFNWLFWVVQGMFVLLLFFADYLANLLGVKKYGGSKAGVWGSTIGLLAGPFIIPGFGIIIGPFAGAVIAELLVHRKPIKTAAAIGLGSVIGFVGSTITKLVIQTIMIIYFFIAI</sequence>
<proteinExistence type="predicted"/>
<name>A0A2S7N3A2_9BACI</name>
<feature type="transmembrane region" description="Helical" evidence="1">
    <location>
        <begin position="6"/>
        <end position="37"/>
    </location>
</feature>
<keyword evidence="1" id="KW-0812">Transmembrane</keyword>